<sequence length="476" mass="52478">MDVESEDIETHPSREEYWGHDAKSMLRPITAIQALNAEQAYSSADLTIDGQFILNVVLVAHIVSIELRSATIVRYVLEDGTGRLCASRGMDPKIADQGIEYDQKFLGNYARICGKIKRFGNQTHLDIDAIQLANYDEVMYHILHAITTTFVLERGRPPRSDTDANQRLFHLNNAMDVDNGNDTITTEEYAQSRLAFVQHPLHVAQAVTLPNTPVTPITSDDEGKNKTQGYTSFLGLSPETNDYPSSSETTGLPLPGVIMSPRVSTPPITPKDKGKGKAVAGPINRGSFLGLSPDSDDEEIQSSLLELRESSPSPASVPIASSSRWNSRPIEAPRFTSNIASTSRIDSSSTLESGNITPPPVHRNTTPPPHIPTTPQHPITPLKNFADALRLQSPLTARRHSEFAKLTALQREILLSVSNSVPSHPEGISAMDMVVEIQIKRGTEEQVILQTIDRLEDMGFLYYPMAPLDDRLMVNW</sequence>
<protein>
    <submittedName>
        <fullName evidence="1">Uncharacterized protein</fullName>
    </submittedName>
</protein>
<organism evidence="1 2">
    <name type="scientific">Hygrophoropsis aurantiaca</name>
    <dbReference type="NCBI Taxonomy" id="72124"/>
    <lineage>
        <taxon>Eukaryota</taxon>
        <taxon>Fungi</taxon>
        <taxon>Dikarya</taxon>
        <taxon>Basidiomycota</taxon>
        <taxon>Agaricomycotina</taxon>
        <taxon>Agaricomycetes</taxon>
        <taxon>Agaricomycetidae</taxon>
        <taxon>Boletales</taxon>
        <taxon>Coniophorineae</taxon>
        <taxon>Hygrophoropsidaceae</taxon>
        <taxon>Hygrophoropsis</taxon>
    </lineage>
</organism>
<accession>A0ACB8ALC1</accession>
<gene>
    <name evidence="1" type="ORF">BJ138DRAFT_1145394</name>
</gene>
<keyword evidence="2" id="KW-1185">Reference proteome</keyword>
<dbReference type="EMBL" id="MU267625">
    <property type="protein sequence ID" value="KAH7913726.1"/>
    <property type="molecule type" value="Genomic_DNA"/>
</dbReference>
<reference evidence="1" key="1">
    <citation type="journal article" date="2021" name="New Phytol.">
        <title>Evolutionary innovations through gain and loss of genes in the ectomycorrhizal Boletales.</title>
        <authorList>
            <person name="Wu G."/>
            <person name="Miyauchi S."/>
            <person name="Morin E."/>
            <person name="Kuo A."/>
            <person name="Drula E."/>
            <person name="Varga T."/>
            <person name="Kohler A."/>
            <person name="Feng B."/>
            <person name="Cao Y."/>
            <person name="Lipzen A."/>
            <person name="Daum C."/>
            <person name="Hundley H."/>
            <person name="Pangilinan J."/>
            <person name="Johnson J."/>
            <person name="Barry K."/>
            <person name="LaButti K."/>
            <person name="Ng V."/>
            <person name="Ahrendt S."/>
            <person name="Min B."/>
            <person name="Choi I.G."/>
            <person name="Park H."/>
            <person name="Plett J.M."/>
            <person name="Magnuson J."/>
            <person name="Spatafora J.W."/>
            <person name="Nagy L.G."/>
            <person name="Henrissat B."/>
            <person name="Grigoriev I.V."/>
            <person name="Yang Z.L."/>
            <person name="Xu J."/>
            <person name="Martin F.M."/>
        </authorList>
    </citation>
    <scope>NUCLEOTIDE SEQUENCE</scope>
    <source>
        <strain evidence="1">ATCC 28755</strain>
    </source>
</reference>
<dbReference type="Proteomes" id="UP000790377">
    <property type="component" value="Unassembled WGS sequence"/>
</dbReference>
<evidence type="ECO:0000313" key="2">
    <source>
        <dbReference type="Proteomes" id="UP000790377"/>
    </source>
</evidence>
<comment type="caution">
    <text evidence="1">The sequence shown here is derived from an EMBL/GenBank/DDBJ whole genome shotgun (WGS) entry which is preliminary data.</text>
</comment>
<name>A0ACB8ALC1_9AGAM</name>
<evidence type="ECO:0000313" key="1">
    <source>
        <dbReference type="EMBL" id="KAH7913726.1"/>
    </source>
</evidence>
<proteinExistence type="predicted"/>